<evidence type="ECO:0000313" key="3">
    <source>
        <dbReference type="Proteomes" id="UP000017404"/>
    </source>
</evidence>
<dbReference type="STRING" id="202955.GCA_000759995_00867"/>
<name>V2V4U0_9GAMM</name>
<evidence type="ECO:0000313" key="2">
    <source>
        <dbReference type="EMBL" id="ESK55920.1"/>
    </source>
</evidence>
<sequence length="122" mass="14142">MQSIEIIAKLLNGIWVSPIFEKIIFMKIDVNEYPELKSKIPDNMILIQEIFPKDELEHIFSNFKPYLEGRNICPFLGTLGEAVICIGFDQKNKGKIFYFDLDFGCFQLGNDNLTEFLSKLIE</sequence>
<proteinExistence type="predicted"/>
<dbReference type="SUPFAM" id="SSF160631">
    <property type="entry name" value="SMI1/KNR4-like"/>
    <property type="match status" value="1"/>
</dbReference>
<dbReference type="InterPro" id="IPR037883">
    <property type="entry name" value="Knr4/Smi1-like_sf"/>
</dbReference>
<gene>
    <name evidence="2" type="ORF">F990_01574</name>
</gene>
<keyword evidence="3" id="KW-1185">Reference proteome</keyword>
<accession>V2V4U0</accession>
<dbReference type="EMBL" id="AYEV01000013">
    <property type="protein sequence ID" value="ESK55920.1"/>
    <property type="molecule type" value="Genomic_DNA"/>
</dbReference>
<dbReference type="AlphaFoldDB" id="V2V4U0"/>
<dbReference type="Proteomes" id="UP000017404">
    <property type="component" value="Unassembled WGS sequence"/>
</dbReference>
<dbReference type="RefSeq" id="WP_018679099.1">
    <property type="nucleotide sequence ID" value="NZ_AYEV01000013.1"/>
</dbReference>
<dbReference type="Pfam" id="PF26352">
    <property type="entry name" value="RhsPI"/>
    <property type="match status" value="1"/>
</dbReference>
<dbReference type="InterPro" id="IPR058812">
    <property type="entry name" value="RhsPI"/>
</dbReference>
<dbReference type="OrthoDB" id="5905572at2"/>
<protein>
    <recommendedName>
        <fullName evidence="1">RhsPI domain-containing protein</fullName>
    </recommendedName>
</protein>
<dbReference type="eggNOG" id="ENOG5033HFE">
    <property type="taxonomic scope" value="Bacteria"/>
</dbReference>
<comment type="caution">
    <text evidence="2">The sequence shown here is derived from an EMBL/GenBank/DDBJ whole genome shotgun (WGS) entry which is preliminary data.</text>
</comment>
<dbReference type="PATRIC" id="fig|1120928.5.peg.1603"/>
<reference evidence="2 3" key="1">
    <citation type="submission" date="2013-10" db="EMBL/GenBank/DDBJ databases">
        <title>The Genome Sequence of Acinetobacter tjernbergiae CIP107465.</title>
        <authorList>
            <consortium name="The Broad Institute Genomics Platform"/>
            <consortium name="The Broad Institute Genome Sequencing Center for Infectious Disease"/>
            <person name="Cerqueira G."/>
            <person name="Feldgarden M."/>
            <person name="Courvalin P."/>
            <person name="Grillot-Courvalin C."/>
            <person name="Clermont D."/>
            <person name="Rocha E."/>
            <person name="Yoon E.-J."/>
            <person name="Nemec A."/>
            <person name="Young S.K."/>
            <person name="Zeng Q."/>
            <person name="Gargeya S."/>
            <person name="Fitzgerald M."/>
            <person name="Abouelleil A."/>
            <person name="Alvarado L."/>
            <person name="Berlin A.M."/>
            <person name="Chapman S.B."/>
            <person name="Gainer-Dewar J."/>
            <person name="Goldberg J."/>
            <person name="Gnerre S."/>
            <person name="Griggs A."/>
            <person name="Gujja S."/>
            <person name="Hansen M."/>
            <person name="Howarth C."/>
            <person name="Imamovic A."/>
            <person name="Ireland A."/>
            <person name="Larimer J."/>
            <person name="McCowan C."/>
            <person name="Murphy C."/>
            <person name="Pearson M."/>
            <person name="Poon T.W."/>
            <person name="Priest M."/>
            <person name="Roberts A."/>
            <person name="Saif S."/>
            <person name="Shea T."/>
            <person name="Sykes S."/>
            <person name="Wortman J."/>
            <person name="Nusbaum C."/>
            <person name="Birren B."/>
        </authorList>
    </citation>
    <scope>NUCLEOTIDE SEQUENCE [LARGE SCALE GENOMIC DNA]</scope>
    <source>
        <strain evidence="2 3">CIP 107465</strain>
    </source>
</reference>
<evidence type="ECO:0000259" key="1">
    <source>
        <dbReference type="Pfam" id="PF26352"/>
    </source>
</evidence>
<organism evidence="2 3">
    <name type="scientific">Acinetobacter tjernbergiae DSM 14971 = CIP 107465</name>
    <dbReference type="NCBI Taxonomy" id="1120928"/>
    <lineage>
        <taxon>Bacteria</taxon>
        <taxon>Pseudomonadati</taxon>
        <taxon>Pseudomonadota</taxon>
        <taxon>Gammaproteobacteria</taxon>
        <taxon>Moraxellales</taxon>
        <taxon>Moraxellaceae</taxon>
        <taxon>Acinetobacter</taxon>
    </lineage>
</organism>
<feature type="domain" description="RhsPI" evidence="1">
    <location>
        <begin position="23"/>
        <end position="120"/>
    </location>
</feature>